<protein>
    <submittedName>
        <fullName evidence="2">Uncharacterized protein</fullName>
    </submittedName>
</protein>
<evidence type="ECO:0000256" key="1">
    <source>
        <dbReference type="SAM" id="MobiDB-lite"/>
    </source>
</evidence>
<reference evidence="2 3" key="1">
    <citation type="submission" date="2018-05" db="EMBL/GenBank/DDBJ databases">
        <title>Vibrio limimaris sp. nov., isolated from marine sediment.</title>
        <authorList>
            <person name="Li C.-M."/>
        </authorList>
    </citation>
    <scope>NUCLEOTIDE SEQUENCE [LARGE SCALE GENOMIC DNA]</scope>
    <source>
        <strain evidence="2 3">E4404</strain>
    </source>
</reference>
<dbReference type="OrthoDB" id="5569910at2"/>
<sequence>MSNINSKSTPPGMEPSDSIPQPNVSRKAPPDISPVTSGDTRYEQVINAELLGKDQRTGFLAAYDKQTDERLWILKIYDTQQIENLESDVQDVFFKSMILLPDGNNISITNERNETYLVELKTKKVTKK</sequence>
<organism evidence="2 3">
    <name type="scientific">Vibrio albus</name>
    <dbReference type="NCBI Taxonomy" id="2200953"/>
    <lineage>
        <taxon>Bacteria</taxon>
        <taxon>Pseudomonadati</taxon>
        <taxon>Pseudomonadota</taxon>
        <taxon>Gammaproteobacteria</taxon>
        <taxon>Vibrionales</taxon>
        <taxon>Vibrionaceae</taxon>
        <taxon>Vibrio</taxon>
    </lineage>
</organism>
<dbReference type="AlphaFoldDB" id="A0A2U3BBJ1"/>
<dbReference type="EMBL" id="QFWT01000003">
    <property type="protein sequence ID" value="PWI34094.1"/>
    <property type="molecule type" value="Genomic_DNA"/>
</dbReference>
<accession>A0A2U3BBJ1</accession>
<proteinExistence type="predicted"/>
<keyword evidence="3" id="KW-1185">Reference proteome</keyword>
<gene>
    <name evidence="2" type="ORF">DI392_07840</name>
</gene>
<evidence type="ECO:0000313" key="3">
    <source>
        <dbReference type="Proteomes" id="UP000245362"/>
    </source>
</evidence>
<dbReference type="RefSeq" id="WP_109319345.1">
    <property type="nucleotide sequence ID" value="NZ_QFWT01000003.1"/>
</dbReference>
<dbReference type="Proteomes" id="UP000245362">
    <property type="component" value="Unassembled WGS sequence"/>
</dbReference>
<dbReference type="InterPro" id="IPR015943">
    <property type="entry name" value="WD40/YVTN_repeat-like_dom_sf"/>
</dbReference>
<dbReference type="Gene3D" id="2.130.10.10">
    <property type="entry name" value="YVTN repeat-like/Quinoprotein amine dehydrogenase"/>
    <property type="match status" value="1"/>
</dbReference>
<evidence type="ECO:0000313" key="2">
    <source>
        <dbReference type="EMBL" id="PWI34094.1"/>
    </source>
</evidence>
<feature type="region of interest" description="Disordered" evidence="1">
    <location>
        <begin position="1"/>
        <end position="39"/>
    </location>
</feature>
<comment type="caution">
    <text evidence="2">The sequence shown here is derived from an EMBL/GenBank/DDBJ whole genome shotgun (WGS) entry which is preliminary data.</text>
</comment>
<name>A0A2U3BBJ1_9VIBR</name>